<keyword evidence="6" id="KW-0568">Pathogenesis-related protein</keyword>
<dbReference type="Proteomes" id="UP000008311">
    <property type="component" value="Unassembled WGS sequence"/>
</dbReference>
<dbReference type="InterPro" id="IPR001283">
    <property type="entry name" value="CRISP-related"/>
</dbReference>
<dbReference type="InterPro" id="IPR035940">
    <property type="entry name" value="CAP_sf"/>
</dbReference>
<dbReference type="FunFam" id="3.40.33.10:FF:000006">
    <property type="entry name" value="Putative pathogenesis-related protein 1"/>
    <property type="match status" value="1"/>
</dbReference>
<dbReference type="FunCoup" id="B9SEX1">
    <property type="interactions" value="69"/>
</dbReference>
<dbReference type="SUPFAM" id="SSF55797">
    <property type="entry name" value="PR-1-like"/>
    <property type="match status" value="1"/>
</dbReference>
<evidence type="ECO:0000313" key="9">
    <source>
        <dbReference type="EMBL" id="EEF37867.1"/>
    </source>
</evidence>
<dbReference type="GO" id="GO:0098542">
    <property type="term" value="P:defense response to other organism"/>
    <property type="evidence" value="ECO:0007669"/>
    <property type="project" value="UniProtKB-ARBA"/>
</dbReference>
<feature type="signal peptide" evidence="7">
    <location>
        <begin position="1"/>
        <end position="19"/>
    </location>
</feature>
<gene>
    <name evidence="9" type="ORF">RCOM_0107330</name>
</gene>
<dbReference type="InterPro" id="IPR014044">
    <property type="entry name" value="CAP_dom"/>
</dbReference>
<proteinExistence type="inferred from homology"/>
<evidence type="ECO:0000256" key="7">
    <source>
        <dbReference type="SAM" id="SignalP"/>
    </source>
</evidence>
<dbReference type="AlphaFoldDB" id="B9SEX1"/>
<protein>
    <submittedName>
        <fullName evidence="9">STS14 protein, putative</fullName>
    </submittedName>
</protein>
<comment type="function">
    <text evidence="1">Probably involved in the defense reaction of plants against pathogens.</text>
</comment>
<dbReference type="eggNOG" id="KOG3017">
    <property type="taxonomic scope" value="Eukaryota"/>
</dbReference>
<name>B9SEX1_RICCO</name>
<feature type="domain" description="SCP" evidence="8">
    <location>
        <begin position="35"/>
        <end position="167"/>
    </location>
</feature>
<dbReference type="PANTHER" id="PTHR10334">
    <property type="entry name" value="CYSTEINE-RICH SECRETORY PROTEIN-RELATED"/>
    <property type="match status" value="1"/>
</dbReference>
<keyword evidence="10" id="KW-1185">Reference proteome</keyword>
<dbReference type="Gene3D" id="3.40.33.10">
    <property type="entry name" value="CAP"/>
    <property type="match status" value="1"/>
</dbReference>
<accession>B9SEX1</accession>
<dbReference type="CDD" id="cd05381">
    <property type="entry name" value="CAP_PR-1"/>
    <property type="match status" value="1"/>
</dbReference>
<dbReference type="PRINTS" id="PR00837">
    <property type="entry name" value="V5TPXLIKE"/>
</dbReference>
<dbReference type="GO" id="GO:0005615">
    <property type="term" value="C:extracellular space"/>
    <property type="evidence" value="ECO:0000318"/>
    <property type="project" value="GO_Central"/>
</dbReference>
<dbReference type="OrthoDB" id="337038at2759"/>
<comment type="similarity">
    <text evidence="2">Belongs to the CRISP family.</text>
</comment>
<evidence type="ECO:0000256" key="4">
    <source>
        <dbReference type="ARBA" id="ARBA00022821"/>
    </source>
</evidence>
<evidence type="ECO:0000256" key="2">
    <source>
        <dbReference type="ARBA" id="ARBA00009923"/>
    </source>
</evidence>
<dbReference type="SMART" id="SM00198">
    <property type="entry name" value="SCP"/>
    <property type="match status" value="1"/>
</dbReference>
<evidence type="ECO:0000256" key="3">
    <source>
        <dbReference type="ARBA" id="ARBA00022729"/>
    </source>
</evidence>
<dbReference type="PROSITE" id="PS01010">
    <property type="entry name" value="CRISP_2"/>
    <property type="match status" value="1"/>
</dbReference>
<evidence type="ECO:0000259" key="8">
    <source>
        <dbReference type="SMART" id="SM00198"/>
    </source>
</evidence>
<dbReference type="EMBL" id="EQ973939">
    <property type="protein sequence ID" value="EEF37867.1"/>
    <property type="molecule type" value="Genomic_DNA"/>
</dbReference>
<keyword evidence="3 7" id="KW-0732">Signal</keyword>
<dbReference type="Pfam" id="PF00188">
    <property type="entry name" value="CAP"/>
    <property type="match status" value="1"/>
</dbReference>
<sequence length="171" mass="19217">MLSCGALGTFLLFLLLASASEVSSGRSSLIRTQRETIKQYLKPHNRERAKLGLRPLKWSNKLASFASSWAHQRQGDCALLHSNSNYGENLFWGSGKDWKPGDAVAAWAEEKCYYNHNTNTCTKNKDCLHYTQMVWRQSLKVGCARVICTSGDTLITCNYDPHGNVIGERPF</sequence>
<evidence type="ECO:0000256" key="6">
    <source>
        <dbReference type="ARBA" id="ARBA00023265"/>
    </source>
</evidence>
<dbReference type="InterPro" id="IPR018244">
    <property type="entry name" value="Allrgn_V5/Tpx1_CS"/>
</dbReference>
<reference evidence="10" key="1">
    <citation type="journal article" date="2010" name="Nat. Biotechnol.">
        <title>Draft genome sequence of the oilseed species Ricinus communis.</title>
        <authorList>
            <person name="Chan A.P."/>
            <person name="Crabtree J."/>
            <person name="Zhao Q."/>
            <person name="Lorenzi H."/>
            <person name="Orvis J."/>
            <person name="Puiu D."/>
            <person name="Melake-Berhan A."/>
            <person name="Jones K.M."/>
            <person name="Redman J."/>
            <person name="Chen G."/>
            <person name="Cahoon E.B."/>
            <person name="Gedil M."/>
            <person name="Stanke M."/>
            <person name="Haas B.J."/>
            <person name="Wortman J.R."/>
            <person name="Fraser-Liggett C.M."/>
            <person name="Ravel J."/>
            <person name="Rabinowicz P.D."/>
        </authorList>
    </citation>
    <scope>NUCLEOTIDE SEQUENCE [LARGE SCALE GENOMIC DNA]</scope>
    <source>
        <strain evidence="10">cv. Hale</strain>
    </source>
</reference>
<evidence type="ECO:0000313" key="10">
    <source>
        <dbReference type="Proteomes" id="UP000008311"/>
    </source>
</evidence>
<dbReference type="InterPro" id="IPR002413">
    <property type="entry name" value="V5_allergen-like"/>
</dbReference>
<dbReference type="InParanoid" id="B9SEX1"/>
<feature type="chain" id="PRO_5002891736" evidence="7">
    <location>
        <begin position="20"/>
        <end position="171"/>
    </location>
</feature>
<dbReference type="PRINTS" id="PR00838">
    <property type="entry name" value="V5ALLERGEN"/>
</dbReference>
<evidence type="ECO:0000256" key="1">
    <source>
        <dbReference type="ARBA" id="ARBA00003143"/>
    </source>
</evidence>
<dbReference type="KEGG" id="rcu:8288276"/>
<keyword evidence="4" id="KW-0611">Plant defense</keyword>
<evidence type="ECO:0000256" key="5">
    <source>
        <dbReference type="ARBA" id="ARBA00023157"/>
    </source>
</evidence>
<keyword evidence="5" id="KW-1015">Disulfide bond</keyword>
<organism evidence="9 10">
    <name type="scientific">Ricinus communis</name>
    <name type="common">Castor bean</name>
    <dbReference type="NCBI Taxonomy" id="3988"/>
    <lineage>
        <taxon>Eukaryota</taxon>
        <taxon>Viridiplantae</taxon>
        <taxon>Streptophyta</taxon>
        <taxon>Embryophyta</taxon>
        <taxon>Tracheophyta</taxon>
        <taxon>Spermatophyta</taxon>
        <taxon>Magnoliopsida</taxon>
        <taxon>eudicotyledons</taxon>
        <taxon>Gunneridae</taxon>
        <taxon>Pentapetalae</taxon>
        <taxon>rosids</taxon>
        <taxon>fabids</taxon>
        <taxon>Malpighiales</taxon>
        <taxon>Euphorbiaceae</taxon>
        <taxon>Acalyphoideae</taxon>
        <taxon>Acalypheae</taxon>
        <taxon>Ricinus</taxon>
    </lineage>
</organism>